<dbReference type="EMBL" id="HACA01009129">
    <property type="protein sequence ID" value="CDW26490.1"/>
    <property type="molecule type" value="Transcribed_RNA"/>
</dbReference>
<name>A0A0K2TL10_LEPSM</name>
<reference evidence="1" key="1">
    <citation type="submission" date="2014-05" db="EMBL/GenBank/DDBJ databases">
        <authorList>
            <person name="Chronopoulou M."/>
        </authorList>
    </citation>
    <scope>NUCLEOTIDE SEQUENCE</scope>
    <source>
        <tissue evidence="1">Whole organism</tissue>
    </source>
</reference>
<dbReference type="AlphaFoldDB" id="A0A0K2TL10"/>
<accession>A0A0K2TL10</accession>
<organism evidence="1">
    <name type="scientific">Lepeophtheirus salmonis</name>
    <name type="common">Salmon louse</name>
    <name type="synonym">Caligus salmonis</name>
    <dbReference type="NCBI Taxonomy" id="72036"/>
    <lineage>
        <taxon>Eukaryota</taxon>
        <taxon>Metazoa</taxon>
        <taxon>Ecdysozoa</taxon>
        <taxon>Arthropoda</taxon>
        <taxon>Crustacea</taxon>
        <taxon>Multicrustacea</taxon>
        <taxon>Hexanauplia</taxon>
        <taxon>Copepoda</taxon>
        <taxon>Siphonostomatoida</taxon>
        <taxon>Caligidae</taxon>
        <taxon>Lepeophtheirus</taxon>
    </lineage>
</organism>
<evidence type="ECO:0000313" key="1">
    <source>
        <dbReference type="EMBL" id="CDW26490.1"/>
    </source>
</evidence>
<protein>
    <submittedName>
        <fullName evidence="1">Uncharacterized protein</fullName>
    </submittedName>
</protein>
<sequence length="55" mass="6502">MSKQAFINHSLCYIPAYVSCKKNDRLTLYEKRQSCKLVLKTLYYCISSVAFRYLV</sequence>
<proteinExistence type="predicted"/>